<evidence type="ECO:0000313" key="15">
    <source>
        <dbReference type="EMBL" id="OGC43478.1"/>
    </source>
</evidence>
<protein>
    <recommendedName>
        <fullName evidence="14">FAD-binding FR-type domain-containing protein</fullName>
    </recommendedName>
</protein>
<dbReference type="Pfam" id="PF10418">
    <property type="entry name" value="DHODB_Fe-S_bind"/>
    <property type="match status" value="1"/>
</dbReference>
<keyword evidence="2" id="KW-0813">Transport</keyword>
<evidence type="ECO:0000256" key="13">
    <source>
        <dbReference type="SAM" id="Phobius"/>
    </source>
</evidence>
<feature type="binding site" evidence="12">
    <location>
        <position position="235"/>
    </location>
    <ligand>
        <name>[2Fe-2S] cluster</name>
        <dbReference type="ChEBI" id="CHEBI:190135"/>
    </ligand>
</feature>
<keyword evidence="3 11" id="KW-0285">Flavoprotein</keyword>
<dbReference type="PANTHER" id="PTHR43513:SF3">
    <property type="entry name" value="DIHYDROOROTATE DEHYDROGENASE B (NAD(+)), ELECTRON TRANSFER SUBUNIT-RELATED"/>
    <property type="match status" value="1"/>
</dbReference>
<dbReference type="PANTHER" id="PTHR43513">
    <property type="entry name" value="DIHYDROOROTATE DEHYDROGENASE B (NAD(+)), ELECTRON TRANSFER SUBUNIT"/>
    <property type="match status" value="1"/>
</dbReference>
<dbReference type="GO" id="GO:0046872">
    <property type="term" value="F:metal ion binding"/>
    <property type="evidence" value="ECO:0007669"/>
    <property type="project" value="UniProtKB-KW"/>
</dbReference>
<feature type="transmembrane region" description="Helical" evidence="13">
    <location>
        <begin position="103"/>
        <end position="120"/>
    </location>
</feature>
<dbReference type="InterPro" id="IPR001433">
    <property type="entry name" value="OxRdtase_FAD/NAD-bd"/>
</dbReference>
<evidence type="ECO:0000256" key="9">
    <source>
        <dbReference type="ARBA" id="ARBA00023014"/>
    </source>
</evidence>
<dbReference type="SUPFAM" id="SSF52343">
    <property type="entry name" value="Ferredoxin reductase-like, C-terminal NADP-linked domain"/>
    <property type="match status" value="1"/>
</dbReference>
<feature type="binding site" evidence="12">
    <location>
        <position position="220"/>
    </location>
    <ligand>
        <name>[2Fe-2S] cluster</name>
        <dbReference type="ChEBI" id="CHEBI:190135"/>
    </ligand>
</feature>
<dbReference type="InterPro" id="IPR017927">
    <property type="entry name" value="FAD-bd_FR_type"/>
</dbReference>
<keyword evidence="9 12" id="KW-0411">Iron-sulfur</keyword>
<proteinExistence type="inferred from homology"/>
<evidence type="ECO:0000256" key="8">
    <source>
        <dbReference type="ARBA" id="ARBA00023004"/>
    </source>
</evidence>
<dbReference type="InterPro" id="IPR050353">
    <property type="entry name" value="PyrK_electron_transfer"/>
</dbReference>
<dbReference type="InterPro" id="IPR019480">
    <property type="entry name" value="Dihydroorotate_DH_Fe-S-bd"/>
</dbReference>
<evidence type="ECO:0000256" key="12">
    <source>
        <dbReference type="PIRSR" id="PIRSR006816-2"/>
    </source>
</evidence>
<keyword evidence="13" id="KW-1133">Transmembrane helix</keyword>
<dbReference type="AlphaFoldDB" id="A0A1F4UEV5"/>
<comment type="cofactor">
    <cofactor evidence="10">
        <name>[2Fe-2S] cluster</name>
        <dbReference type="ChEBI" id="CHEBI:190135"/>
    </cofactor>
</comment>
<comment type="cofactor">
    <cofactor evidence="11">
        <name>FAD</name>
        <dbReference type="ChEBI" id="CHEBI:57692"/>
    </cofactor>
    <text evidence="11">Binds 1 FAD per subunit.</text>
</comment>
<organism evidence="15 16">
    <name type="scientific">candidate division WOR-3 bacterium RBG_13_43_14</name>
    <dbReference type="NCBI Taxonomy" id="1802590"/>
    <lineage>
        <taxon>Bacteria</taxon>
        <taxon>Bacteria division WOR-3</taxon>
    </lineage>
</organism>
<dbReference type="EMBL" id="MEUM01000019">
    <property type="protein sequence ID" value="OGC43478.1"/>
    <property type="molecule type" value="Genomic_DNA"/>
</dbReference>
<dbReference type="InterPro" id="IPR039261">
    <property type="entry name" value="FNR_nucleotide-bd"/>
</dbReference>
<comment type="cofactor">
    <cofactor evidence="12">
        <name>[2Fe-2S] cluster</name>
        <dbReference type="ChEBI" id="CHEBI:190135"/>
    </cofactor>
    <text evidence="12">Binds 1 [2Fe-2S] cluster per subunit.</text>
</comment>
<feature type="binding site" evidence="11">
    <location>
        <begin position="74"/>
        <end position="75"/>
    </location>
    <ligand>
        <name>FAD</name>
        <dbReference type="ChEBI" id="CHEBI:57692"/>
    </ligand>
</feature>
<dbReference type="GO" id="GO:0050660">
    <property type="term" value="F:flavin adenine dinucleotide binding"/>
    <property type="evidence" value="ECO:0007669"/>
    <property type="project" value="InterPro"/>
</dbReference>
<keyword evidence="5 12" id="KW-0479">Metal-binding</keyword>
<keyword evidence="7" id="KW-0249">Electron transport</keyword>
<dbReference type="Proteomes" id="UP000177025">
    <property type="component" value="Unassembled WGS sequence"/>
</dbReference>
<dbReference type="InterPro" id="IPR017938">
    <property type="entry name" value="Riboflavin_synthase-like_b-brl"/>
</dbReference>
<keyword evidence="8 12" id="KW-0408">Iron</keyword>
<dbReference type="Pfam" id="PF00175">
    <property type="entry name" value="NAD_binding_1"/>
    <property type="match status" value="1"/>
</dbReference>
<feature type="domain" description="FAD-binding FR-type" evidence="14">
    <location>
        <begin position="3"/>
        <end position="99"/>
    </location>
</feature>
<dbReference type="SUPFAM" id="SSF63380">
    <property type="entry name" value="Riboflavin synthase domain-like"/>
    <property type="match status" value="1"/>
</dbReference>
<dbReference type="Gene3D" id="2.10.240.10">
    <property type="entry name" value="Dihydroorotate dehydrogenase, electron transfer subunit"/>
    <property type="match status" value="1"/>
</dbReference>
<accession>A0A1F4UEV5</accession>
<dbReference type="GO" id="GO:0016491">
    <property type="term" value="F:oxidoreductase activity"/>
    <property type="evidence" value="ECO:0007669"/>
    <property type="project" value="InterPro"/>
</dbReference>
<feature type="binding site" evidence="11">
    <location>
        <begin position="67"/>
        <end position="69"/>
    </location>
    <ligand>
        <name>FAD</name>
        <dbReference type="ChEBI" id="CHEBI:57692"/>
    </ligand>
</feature>
<keyword evidence="6 11" id="KW-0274">FAD</keyword>
<feature type="binding site" evidence="12">
    <location>
        <position position="215"/>
    </location>
    <ligand>
        <name>[2Fe-2S] cluster</name>
        <dbReference type="ChEBI" id="CHEBI:190135"/>
    </ligand>
</feature>
<evidence type="ECO:0000256" key="2">
    <source>
        <dbReference type="ARBA" id="ARBA00022448"/>
    </source>
</evidence>
<dbReference type="Gene3D" id="3.40.50.80">
    <property type="entry name" value="Nucleotide-binding domain of ferredoxin-NADP reductase (FNR) module"/>
    <property type="match status" value="1"/>
</dbReference>
<evidence type="ECO:0000256" key="11">
    <source>
        <dbReference type="PIRSR" id="PIRSR006816-1"/>
    </source>
</evidence>
<dbReference type="PROSITE" id="PS51384">
    <property type="entry name" value="FAD_FR"/>
    <property type="match status" value="1"/>
</dbReference>
<dbReference type="GO" id="GO:0051537">
    <property type="term" value="F:2 iron, 2 sulfur cluster binding"/>
    <property type="evidence" value="ECO:0007669"/>
    <property type="project" value="UniProtKB-KW"/>
</dbReference>
<feature type="binding site" evidence="12">
    <location>
        <position position="223"/>
    </location>
    <ligand>
        <name>[2Fe-2S] cluster</name>
        <dbReference type="ChEBI" id="CHEBI:190135"/>
    </ligand>
</feature>
<dbReference type="InterPro" id="IPR012165">
    <property type="entry name" value="Cyt_c3_hydrogenase_gsu"/>
</dbReference>
<dbReference type="PIRSF" id="PIRSF006816">
    <property type="entry name" value="Cyc3_hyd_g"/>
    <property type="match status" value="1"/>
</dbReference>
<comment type="caution">
    <text evidence="15">The sequence shown here is derived from an EMBL/GenBank/DDBJ whole genome shotgun (WGS) entry which is preliminary data.</text>
</comment>
<evidence type="ECO:0000256" key="7">
    <source>
        <dbReference type="ARBA" id="ARBA00022982"/>
    </source>
</evidence>
<dbReference type="Gene3D" id="2.40.30.10">
    <property type="entry name" value="Translation factors"/>
    <property type="match status" value="1"/>
</dbReference>
<feature type="binding site" evidence="11">
    <location>
        <begin position="52"/>
        <end position="55"/>
    </location>
    <ligand>
        <name>FAD</name>
        <dbReference type="ChEBI" id="CHEBI:57692"/>
    </ligand>
</feature>
<gene>
    <name evidence="15" type="ORF">A2Y85_00105</name>
</gene>
<evidence type="ECO:0000259" key="14">
    <source>
        <dbReference type="PROSITE" id="PS51384"/>
    </source>
</evidence>
<keyword evidence="13" id="KW-0812">Transmembrane</keyword>
<dbReference type="PRINTS" id="PR00409">
    <property type="entry name" value="PHDIOXRDTASE"/>
</dbReference>
<evidence type="ECO:0000256" key="10">
    <source>
        <dbReference type="ARBA" id="ARBA00034078"/>
    </source>
</evidence>
<comment type="similarity">
    <text evidence="1">Belongs to the PyrK family.</text>
</comment>
<evidence type="ECO:0000256" key="5">
    <source>
        <dbReference type="ARBA" id="ARBA00022723"/>
    </source>
</evidence>
<evidence type="ECO:0000313" key="16">
    <source>
        <dbReference type="Proteomes" id="UP000177025"/>
    </source>
</evidence>
<evidence type="ECO:0000256" key="6">
    <source>
        <dbReference type="ARBA" id="ARBA00022827"/>
    </source>
</evidence>
<dbReference type="InterPro" id="IPR037117">
    <property type="entry name" value="Dihydroorotate_DH_ele_sf"/>
</dbReference>
<name>A0A1F4UEV5_UNCW3</name>
<sequence>MKPKLIRAYITAKKQLNPDTFSLELKTSGLRLQPGHFFEIRTSDTYDPYLNRPISVAGYQRSRLLLIIRKAGRGTTLLHEKNTGDRILMLGPMGKGIIPKKKRTLVIAGGIGIAPLYFLAHNLTVGKIPFSLIYGVRNHGDHILISELKRICSDLILVCERGAKKKVTALDVLKNMDLAKYDIIYACGPKAMFVELQRMKFDQPIYVFCEDFLGCGCGICIGCAIKIKGTYKRICIDGPVFNLKEIDFNV</sequence>
<evidence type="ECO:0000256" key="3">
    <source>
        <dbReference type="ARBA" id="ARBA00022630"/>
    </source>
</evidence>
<dbReference type="GO" id="GO:0006221">
    <property type="term" value="P:pyrimidine nucleotide biosynthetic process"/>
    <property type="evidence" value="ECO:0007669"/>
    <property type="project" value="InterPro"/>
</dbReference>
<keyword evidence="4 12" id="KW-0001">2Fe-2S</keyword>
<evidence type="ECO:0000256" key="4">
    <source>
        <dbReference type="ARBA" id="ARBA00022714"/>
    </source>
</evidence>
<evidence type="ECO:0000256" key="1">
    <source>
        <dbReference type="ARBA" id="ARBA00006422"/>
    </source>
</evidence>
<keyword evidence="13" id="KW-0472">Membrane</keyword>
<reference evidence="15 16" key="1">
    <citation type="journal article" date="2016" name="Nat. Commun.">
        <title>Thousands of microbial genomes shed light on interconnected biogeochemical processes in an aquifer system.</title>
        <authorList>
            <person name="Anantharaman K."/>
            <person name="Brown C.T."/>
            <person name="Hug L.A."/>
            <person name="Sharon I."/>
            <person name="Castelle C.J."/>
            <person name="Probst A.J."/>
            <person name="Thomas B.C."/>
            <person name="Singh A."/>
            <person name="Wilkins M.J."/>
            <person name="Karaoz U."/>
            <person name="Brodie E.L."/>
            <person name="Williams K.H."/>
            <person name="Hubbard S.S."/>
            <person name="Banfield J.F."/>
        </authorList>
    </citation>
    <scope>NUCLEOTIDE SEQUENCE [LARGE SCALE GENOMIC DNA]</scope>
</reference>